<dbReference type="SUPFAM" id="SSF52058">
    <property type="entry name" value="L domain-like"/>
    <property type="match status" value="1"/>
</dbReference>
<dbReference type="InterPro" id="IPR032675">
    <property type="entry name" value="LRR_dom_sf"/>
</dbReference>
<feature type="domain" description="Disease resistance protein winged helix" evidence="9">
    <location>
        <begin position="411"/>
        <end position="481"/>
    </location>
</feature>
<dbReference type="InterPro" id="IPR002182">
    <property type="entry name" value="NB-ARC"/>
</dbReference>
<dbReference type="EMBL" id="NKQK01000029">
    <property type="protein sequence ID" value="PSR84956.1"/>
    <property type="molecule type" value="Genomic_DNA"/>
</dbReference>
<evidence type="ECO:0000259" key="8">
    <source>
        <dbReference type="Pfam" id="PF23247"/>
    </source>
</evidence>
<reference evidence="10 11" key="1">
    <citation type="submission" date="2017-07" db="EMBL/GenBank/DDBJ databases">
        <title>An improved, manually edited Actinidia chinensis var. chinensis (kiwifruit) genome highlights the challenges associated with draft genomes and gene prediction in plants.</title>
        <authorList>
            <person name="Pilkington S."/>
            <person name="Crowhurst R."/>
            <person name="Hilario E."/>
            <person name="Nardozza S."/>
            <person name="Fraser L."/>
            <person name="Peng Y."/>
            <person name="Gunaseelan K."/>
            <person name="Simpson R."/>
            <person name="Tahir J."/>
            <person name="Deroles S."/>
            <person name="Templeton K."/>
            <person name="Luo Z."/>
            <person name="Davy M."/>
            <person name="Cheng C."/>
            <person name="Mcneilage M."/>
            <person name="Scaglione D."/>
            <person name="Liu Y."/>
            <person name="Zhang Q."/>
            <person name="Datson P."/>
            <person name="De Silva N."/>
            <person name="Gardiner S."/>
            <person name="Bassett H."/>
            <person name="Chagne D."/>
            <person name="Mccallum J."/>
            <person name="Dzierzon H."/>
            <person name="Deng C."/>
            <person name="Wang Y.-Y."/>
            <person name="Barron N."/>
            <person name="Manako K."/>
            <person name="Bowen J."/>
            <person name="Foster T."/>
            <person name="Erridge Z."/>
            <person name="Tiffin H."/>
            <person name="Waite C."/>
            <person name="Davies K."/>
            <person name="Grierson E."/>
            <person name="Laing W."/>
            <person name="Kirk R."/>
            <person name="Chen X."/>
            <person name="Wood M."/>
            <person name="Montefiori M."/>
            <person name="Brummell D."/>
            <person name="Schwinn K."/>
            <person name="Catanach A."/>
            <person name="Fullerton C."/>
            <person name="Li D."/>
            <person name="Meiyalaghan S."/>
            <person name="Nieuwenhuizen N."/>
            <person name="Read N."/>
            <person name="Prakash R."/>
            <person name="Hunter D."/>
            <person name="Zhang H."/>
            <person name="Mckenzie M."/>
            <person name="Knabel M."/>
            <person name="Harris A."/>
            <person name="Allan A."/>
            <person name="Chen A."/>
            <person name="Janssen B."/>
            <person name="Plunkett B."/>
            <person name="Dwamena C."/>
            <person name="Voogd C."/>
            <person name="Leif D."/>
            <person name="Lafferty D."/>
            <person name="Souleyre E."/>
            <person name="Varkonyi-Gasic E."/>
            <person name="Gambi F."/>
            <person name="Hanley J."/>
            <person name="Yao J.-L."/>
            <person name="Cheung J."/>
            <person name="David K."/>
            <person name="Warren B."/>
            <person name="Marsh K."/>
            <person name="Snowden K."/>
            <person name="Lin-Wang K."/>
            <person name="Brian L."/>
            <person name="Martinez-Sanchez M."/>
            <person name="Wang M."/>
            <person name="Ileperuma N."/>
            <person name="Macnee N."/>
            <person name="Campin R."/>
            <person name="Mcatee P."/>
            <person name="Drummond R."/>
            <person name="Espley R."/>
            <person name="Ireland H."/>
            <person name="Wu R."/>
            <person name="Atkinson R."/>
            <person name="Karunairetnam S."/>
            <person name="Bulley S."/>
            <person name="Chunkath S."/>
            <person name="Hanley Z."/>
            <person name="Storey R."/>
            <person name="Thrimawithana A."/>
            <person name="Thomson S."/>
            <person name="David C."/>
            <person name="Testolin R."/>
        </authorList>
    </citation>
    <scope>NUCLEOTIDE SEQUENCE [LARGE SCALE GENOMIC DNA]</scope>
    <source>
        <strain evidence="11">cv. Red5</strain>
        <tissue evidence="10">Young leaf</tissue>
    </source>
</reference>
<keyword evidence="5" id="KW-0611">Plant defense</keyword>
<keyword evidence="4" id="KW-0547">Nucleotide-binding</keyword>
<dbReference type="Gene3D" id="1.10.8.430">
    <property type="entry name" value="Helical domain of apoptotic protease-activating factors"/>
    <property type="match status" value="1"/>
</dbReference>
<dbReference type="InterPro" id="IPR036388">
    <property type="entry name" value="WH-like_DNA-bd_sf"/>
</dbReference>
<dbReference type="Gene3D" id="1.10.10.10">
    <property type="entry name" value="Winged helix-like DNA-binding domain superfamily/Winged helix DNA-binding domain"/>
    <property type="match status" value="1"/>
</dbReference>
<dbReference type="InterPro" id="IPR042197">
    <property type="entry name" value="Apaf_helical"/>
</dbReference>
<dbReference type="SUPFAM" id="SSF52540">
    <property type="entry name" value="P-loop containing nucleoside triphosphate hydrolases"/>
    <property type="match status" value="1"/>
</dbReference>
<gene>
    <name evidence="10" type="ORF">CEY00_Acc32931</name>
</gene>
<dbReference type="OrthoDB" id="736010at2759"/>
<evidence type="ECO:0000259" key="7">
    <source>
        <dbReference type="Pfam" id="PF00931"/>
    </source>
</evidence>
<dbReference type="Pfam" id="PF23559">
    <property type="entry name" value="WHD_DRP"/>
    <property type="match status" value="1"/>
</dbReference>
<evidence type="ECO:0000256" key="2">
    <source>
        <dbReference type="ARBA" id="ARBA00022614"/>
    </source>
</evidence>
<comment type="similarity">
    <text evidence="1">Belongs to the disease resistance NB-LRR family.</text>
</comment>
<dbReference type="FunFam" id="1.10.10.10:FF:000322">
    <property type="entry name" value="Probable disease resistance protein At1g63360"/>
    <property type="match status" value="1"/>
</dbReference>
<comment type="caution">
    <text evidence="10">The sequence shown here is derived from an EMBL/GenBank/DDBJ whole genome shotgun (WGS) entry which is preliminary data.</text>
</comment>
<protein>
    <submittedName>
        <fullName evidence="10">Disease resistance protein</fullName>
    </submittedName>
</protein>
<evidence type="ECO:0000256" key="4">
    <source>
        <dbReference type="ARBA" id="ARBA00022741"/>
    </source>
</evidence>
<dbReference type="OMA" id="LEYICND"/>
<evidence type="ECO:0000256" key="5">
    <source>
        <dbReference type="ARBA" id="ARBA00022821"/>
    </source>
</evidence>
<evidence type="ECO:0000256" key="3">
    <source>
        <dbReference type="ARBA" id="ARBA00022737"/>
    </source>
</evidence>
<dbReference type="Pfam" id="PF00931">
    <property type="entry name" value="NB-ARC"/>
    <property type="match status" value="1"/>
</dbReference>
<proteinExistence type="inferred from homology"/>
<feature type="domain" description="Disease resistance protein At4g27190-like leucine-rich repeats" evidence="8">
    <location>
        <begin position="792"/>
        <end position="912"/>
    </location>
</feature>
<dbReference type="AlphaFoldDB" id="A0A2R6P3V0"/>
<name>A0A2R6P3V0_ACTCC</name>
<dbReference type="Pfam" id="PF23247">
    <property type="entry name" value="LRR_RPS2"/>
    <property type="match status" value="1"/>
</dbReference>
<dbReference type="FunFam" id="3.40.50.300:FF:001091">
    <property type="entry name" value="Probable disease resistance protein At1g61300"/>
    <property type="match status" value="1"/>
</dbReference>
<dbReference type="InterPro" id="IPR050905">
    <property type="entry name" value="Plant_NBS-LRR"/>
</dbReference>
<accession>A0A2R6P3V0</accession>
<sequence length="997" mass="114275">MLFVVVAVFAQPICEFGRCLWVPISKHINYAKNMSKNWEKLCKKTSELGTRRDDIDAQIERVKPHKTPTKECEEWKKNVEEMEKNITIIKSEFEDEKKCLRGLCPDIFARMKLGGRVIKMICEVEELLKKSKFKNGFLTDSPPLKIEKKVVPDSLTASASNMLKKVLNKIQDETTPKIGIWGMGGIGKTTVMQLLNNTPEITTMFDFVIWVTVSKSWNIGQIQEEFGKRLSIYTTNESTERIASKLLQKLEGKKYLLLLDDVWEKVDLSVIGFPNAHQENGCKVVLTTRKLEVCRKMETDDEIKMEGLPEKEAWEMFKLKVGNVAKSPTIRQYAKEIVRKCGGLPLALKVVGGALRKKNNENIWRQFLKDLKSPAKALIEDINVEVFKSLKVSYDYLTNIEQKNCLLFCGLYPEDQKIKKSKLISYWRAEGLLSGKLTLADARVKGDVILEALIDASLLEKCDGDDDNDYVKMHDMVRDLVLAMTSPKGEECLHLVRVGTSTEKMLEDEEWEKAIRISFMDNQYLSNLSESPDYPMLLTLLLRGCSNLKVIPESFFDNMPRLHVLDLSTTSINSLPVSISKLVTLRELLLNECSYLNFLPVELRELKALEVLEITGAQLDHLHLWIFELTTLKRLKIEHMRRSGDNFVESEQVLVPGLISKTSQMEEFCVPNFLYDFGVSDESEDIVARELSSFSSLSSLDIKFLSVSNLQYFLQNSRSWRERKLTEFGFHIDPREISWVSRRYKKCLTYKGGRGENHSILPWAIEDVLSRSNYFGLVCHGELTTLSDLGARNTCELKCCRVYSCDMLENVVNGNGLEMDAFRNLEILELDNLRNLKCILEMEGPPPPLSWVVNSFTSLTELRLCRCPMIKHVFSNGFTIQQLSNLAILDIRNCSGLEGMLSEDENVEYEALPKLKEVWLWYLPKFVSFFKGIAMCWKSLECVDIVYCPKLRKLPLDVNSATNLKKILAGSRNWWDALEWDNSATKSSFQPLVDYYC</sequence>
<evidence type="ECO:0000313" key="10">
    <source>
        <dbReference type="EMBL" id="PSR84956.1"/>
    </source>
</evidence>
<dbReference type="Gene3D" id="3.80.10.10">
    <property type="entry name" value="Ribonuclease Inhibitor"/>
    <property type="match status" value="2"/>
</dbReference>
<dbReference type="GO" id="GO:0005524">
    <property type="term" value="F:ATP binding"/>
    <property type="evidence" value="ECO:0007669"/>
    <property type="project" value="UniProtKB-KW"/>
</dbReference>
<reference evidence="11" key="2">
    <citation type="journal article" date="2018" name="BMC Genomics">
        <title>A manually annotated Actinidia chinensis var. chinensis (kiwifruit) genome highlights the challenges associated with draft genomes and gene prediction in plants.</title>
        <authorList>
            <person name="Pilkington S.M."/>
            <person name="Crowhurst R."/>
            <person name="Hilario E."/>
            <person name="Nardozza S."/>
            <person name="Fraser L."/>
            <person name="Peng Y."/>
            <person name="Gunaseelan K."/>
            <person name="Simpson R."/>
            <person name="Tahir J."/>
            <person name="Deroles S.C."/>
            <person name="Templeton K."/>
            <person name="Luo Z."/>
            <person name="Davy M."/>
            <person name="Cheng C."/>
            <person name="McNeilage M."/>
            <person name="Scaglione D."/>
            <person name="Liu Y."/>
            <person name="Zhang Q."/>
            <person name="Datson P."/>
            <person name="De Silva N."/>
            <person name="Gardiner S.E."/>
            <person name="Bassett H."/>
            <person name="Chagne D."/>
            <person name="McCallum J."/>
            <person name="Dzierzon H."/>
            <person name="Deng C."/>
            <person name="Wang Y.Y."/>
            <person name="Barron L."/>
            <person name="Manako K."/>
            <person name="Bowen J."/>
            <person name="Foster T.M."/>
            <person name="Erridge Z.A."/>
            <person name="Tiffin H."/>
            <person name="Waite C.N."/>
            <person name="Davies K.M."/>
            <person name="Grierson E.P."/>
            <person name="Laing W.A."/>
            <person name="Kirk R."/>
            <person name="Chen X."/>
            <person name="Wood M."/>
            <person name="Montefiori M."/>
            <person name="Brummell D.A."/>
            <person name="Schwinn K.E."/>
            <person name="Catanach A."/>
            <person name="Fullerton C."/>
            <person name="Li D."/>
            <person name="Meiyalaghan S."/>
            <person name="Nieuwenhuizen N."/>
            <person name="Read N."/>
            <person name="Prakash R."/>
            <person name="Hunter D."/>
            <person name="Zhang H."/>
            <person name="McKenzie M."/>
            <person name="Knabel M."/>
            <person name="Harris A."/>
            <person name="Allan A.C."/>
            <person name="Gleave A."/>
            <person name="Chen A."/>
            <person name="Janssen B.J."/>
            <person name="Plunkett B."/>
            <person name="Ampomah-Dwamena C."/>
            <person name="Voogd C."/>
            <person name="Leif D."/>
            <person name="Lafferty D."/>
            <person name="Souleyre E.J.F."/>
            <person name="Varkonyi-Gasic E."/>
            <person name="Gambi F."/>
            <person name="Hanley J."/>
            <person name="Yao J.L."/>
            <person name="Cheung J."/>
            <person name="David K.M."/>
            <person name="Warren B."/>
            <person name="Marsh K."/>
            <person name="Snowden K.C."/>
            <person name="Lin-Wang K."/>
            <person name="Brian L."/>
            <person name="Martinez-Sanchez M."/>
            <person name="Wang M."/>
            <person name="Ileperuma N."/>
            <person name="Macnee N."/>
            <person name="Campin R."/>
            <person name="McAtee P."/>
            <person name="Drummond R.S.M."/>
            <person name="Espley R.V."/>
            <person name="Ireland H.S."/>
            <person name="Wu R."/>
            <person name="Atkinson R.G."/>
            <person name="Karunairetnam S."/>
            <person name="Bulley S."/>
            <person name="Chunkath S."/>
            <person name="Hanley Z."/>
            <person name="Storey R."/>
            <person name="Thrimawithana A.H."/>
            <person name="Thomson S."/>
            <person name="David C."/>
            <person name="Testolin R."/>
            <person name="Huang H."/>
            <person name="Hellens R.P."/>
            <person name="Schaffer R.J."/>
        </authorList>
    </citation>
    <scope>NUCLEOTIDE SEQUENCE [LARGE SCALE GENOMIC DNA]</scope>
    <source>
        <strain evidence="11">cv. Red5</strain>
    </source>
</reference>
<evidence type="ECO:0000259" key="9">
    <source>
        <dbReference type="Pfam" id="PF23559"/>
    </source>
</evidence>
<keyword evidence="2" id="KW-0433">Leucine-rich repeat</keyword>
<dbReference type="InParanoid" id="A0A2R6P3V0"/>
<dbReference type="Gene3D" id="3.40.50.300">
    <property type="entry name" value="P-loop containing nucleotide triphosphate hydrolases"/>
    <property type="match status" value="1"/>
</dbReference>
<dbReference type="Gramene" id="PSR84956">
    <property type="protein sequence ID" value="PSR84956"/>
    <property type="gene ID" value="CEY00_Acc32931"/>
</dbReference>
<dbReference type="PANTHER" id="PTHR33463">
    <property type="entry name" value="NB-ARC DOMAIN-CONTAINING PROTEIN-RELATED"/>
    <property type="match status" value="1"/>
</dbReference>
<dbReference type="FunFam" id="1.10.8.430:FF:000003">
    <property type="entry name" value="Probable disease resistance protein At5g66910"/>
    <property type="match status" value="1"/>
</dbReference>
<dbReference type="InterPro" id="IPR058922">
    <property type="entry name" value="WHD_DRP"/>
</dbReference>
<dbReference type="InterPro" id="IPR057135">
    <property type="entry name" value="At4g27190-like_LRR"/>
</dbReference>
<dbReference type="GO" id="GO:0043531">
    <property type="term" value="F:ADP binding"/>
    <property type="evidence" value="ECO:0007669"/>
    <property type="project" value="InterPro"/>
</dbReference>
<organism evidence="10 11">
    <name type="scientific">Actinidia chinensis var. chinensis</name>
    <name type="common">Chinese soft-hair kiwi</name>
    <dbReference type="NCBI Taxonomy" id="1590841"/>
    <lineage>
        <taxon>Eukaryota</taxon>
        <taxon>Viridiplantae</taxon>
        <taxon>Streptophyta</taxon>
        <taxon>Embryophyta</taxon>
        <taxon>Tracheophyta</taxon>
        <taxon>Spermatophyta</taxon>
        <taxon>Magnoliopsida</taxon>
        <taxon>eudicotyledons</taxon>
        <taxon>Gunneridae</taxon>
        <taxon>Pentapetalae</taxon>
        <taxon>asterids</taxon>
        <taxon>Ericales</taxon>
        <taxon>Actinidiaceae</taxon>
        <taxon>Actinidia</taxon>
    </lineage>
</organism>
<dbReference type="STRING" id="1590841.A0A2R6P3V0"/>
<evidence type="ECO:0000256" key="1">
    <source>
        <dbReference type="ARBA" id="ARBA00008894"/>
    </source>
</evidence>
<dbReference type="InterPro" id="IPR027417">
    <property type="entry name" value="P-loop_NTPase"/>
</dbReference>
<dbReference type="Proteomes" id="UP000241394">
    <property type="component" value="Chromosome LG29"/>
</dbReference>
<keyword evidence="3" id="KW-0677">Repeat</keyword>
<evidence type="ECO:0000256" key="6">
    <source>
        <dbReference type="ARBA" id="ARBA00022840"/>
    </source>
</evidence>
<dbReference type="PRINTS" id="PR00364">
    <property type="entry name" value="DISEASERSIST"/>
</dbReference>
<keyword evidence="6" id="KW-0067">ATP-binding</keyword>
<dbReference type="GO" id="GO:0051607">
    <property type="term" value="P:defense response to virus"/>
    <property type="evidence" value="ECO:0007669"/>
    <property type="project" value="UniProtKB-ARBA"/>
</dbReference>
<dbReference type="InterPro" id="IPR001611">
    <property type="entry name" value="Leu-rich_rpt"/>
</dbReference>
<keyword evidence="11" id="KW-1185">Reference proteome</keyword>
<dbReference type="Pfam" id="PF13855">
    <property type="entry name" value="LRR_8"/>
    <property type="match status" value="1"/>
</dbReference>
<evidence type="ECO:0000313" key="11">
    <source>
        <dbReference type="Proteomes" id="UP000241394"/>
    </source>
</evidence>
<dbReference type="PANTHER" id="PTHR33463:SF209">
    <property type="entry name" value="DISEASE RESISTANCE PROTEIN RPS2-LIKE"/>
    <property type="match status" value="1"/>
</dbReference>
<feature type="domain" description="NB-ARC" evidence="7">
    <location>
        <begin position="161"/>
        <end position="323"/>
    </location>
</feature>